<dbReference type="STRING" id="1391654.AKJ09_01811"/>
<evidence type="ECO:0000313" key="9">
    <source>
        <dbReference type="EMBL" id="AKU95147.1"/>
    </source>
</evidence>
<evidence type="ECO:0000256" key="7">
    <source>
        <dbReference type="ARBA" id="ARBA00070454"/>
    </source>
</evidence>
<dbReference type="CDD" id="cd03028">
    <property type="entry name" value="GRX_PICOT_like"/>
    <property type="match status" value="1"/>
</dbReference>
<protein>
    <recommendedName>
        <fullName evidence="7">Probable monothiol glutaredoxin 2</fullName>
    </recommendedName>
</protein>
<feature type="domain" description="Rhodanese" evidence="8">
    <location>
        <begin position="223"/>
        <end position="310"/>
    </location>
</feature>
<dbReference type="EMBL" id="CP012333">
    <property type="protein sequence ID" value="AKU95147.1"/>
    <property type="molecule type" value="Genomic_DNA"/>
</dbReference>
<dbReference type="Pfam" id="PF00581">
    <property type="entry name" value="Rhodanese"/>
    <property type="match status" value="1"/>
</dbReference>
<dbReference type="SMART" id="SM00450">
    <property type="entry name" value="RHOD"/>
    <property type="match status" value="1"/>
</dbReference>
<reference evidence="9 10" key="1">
    <citation type="submission" date="2015-08" db="EMBL/GenBank/DDBJ databases">
        <authorList>
            <person name="Babu N.S."/>
            <person name="Beckwith C.J."/>
            <person name="Beseler K.G."/>
            <person name="Brison A."/>
            <person name="Carone J.V."/>
            <person name="Caskin T.P."/>
            <person name="Diamond M."/>
            <person name="Durham M.E."/>
            <person name="Foxe J.M."/>
            <person name="Go M."/>
            <person name="Henderson B.A."/>
            <person name="Jones I.B."/>
            <person name="McGettigan J.A."/>
            <person name="Micheletti S.J."/>
            <person name="Nasrallah M.E."/>
            <person name="Ortiz D."/>
            <person name="Piller C.R."/>
            <person name="Privatt S.R."/>
            <person name="Schneider S.L."/>
            <person name="Sharp S."/>
            <person name="Smith T.C."/>
            <person name="Stanton J.D."/>
            <person name="Ullery H.E."/>
            <person name="Wilson R.J."/>
            <person name="Serrano M.G."/>
            <person name="Buck G."/>
            <person name="Lee V."/>
            <person name="Wang Y."/>
            <person name="Carvalho R."/>
            <person name="Voegtly L."/>
            <person name="Shi R."/>
            <person name="Duckworth R."/>
            <person name="Johnson A."/>
            <person name="Loviza R."/>
            <person name="Walstead R."/>
            <person name="Shah Z."/>
            <person name="Kiflezghi M."/>
            <person name="Wade K."/>
            <person name="Ball S.L."/>
            <person name="Bradley K.W."/>
            <person name="Asai D.J."/>
            <person name="Bowman C.A."/>
            <person name="Russell D.A."/>
            <person name="Pope W.H."/>
            <person name="Jacobs-Sera D."/>
            <person name="Hendrix R.W."/>
            <person name="Hatfull G.F."/>
        </authorList>
    </citation>
    <scope>NUCLEOTIDE SEQUENCE [LARGE SCALE GENOMIC DNA]</scope>
    <source>
        <strain evidence="9 10">DSM 27648</strain>
    </source>
</reference>
<keyword evidence="3" id="KW-0479">Metal-binding</keyword>
<keyword evidence="2" id="KW-0001">2Fe-2S</keyword>
<dbReference type="InterPro" id="IPR004480">
    <property type="entry name" value="Monothiol_GRX-rel"/>
</dbReference>
<dbReference type="Gene3D" id="3.40.250.10">
    <property type="entry name" value="Rhodanese-like domain"/>
    <property type="match status" value="1"/>
</dbReference>
<keyword evidence="4" id="KW-0408">Iron</keyword>
<dbReference type="PANTHER" id="PTHR10293:SF72">
    <property type="entry name" value="MONOTHIOL GLUTAREDOXIN-S14, CHLOROPLASTIC"/>
    <property type="match status" value="1"/>
</dbReference>
<dbReference type="Gene3D" id="2.60.300.12">
    <property type="entry name" value="HesB-like domain"/>
    <property type="match status" value="1"/>
</dbReference>
<dbReference type="PROSITE" id="PS50206">
    <property type="entry name" value="RHODANESE_3"/>
    <property type="match status" value="1"/>
</dbReference>
<dbReference type="InterPro" id="IPR035903">
    <property type="entry name" value="HesB-like_dom_sf"/>
</dbReference>
<evidence type="ECO:0000256" key="3">
    <source>
        <dbReference type="ARBA" id="ARBA00022723"/>
    </source>
</evidence>
<dbReference type="InterPro" id="IPR033658">
    <property type="entry name" value="GRX_PICOT-like"/>
</dbReference>
<accession>A0A0K1PNQ1</accession>
<keyword evidence="6" id="KW-0676">Redox-active center</keyword>
<dbReference type="InterPro" id="IPR036873">
    <property type="entry name" value="Rhodanese-like_dom_sf"/>
</dbReference>
<dbReference type="NCBIfam" id="TIGR00365">
    <property type="entry name" value="Grx4 family monothiol glutaredoxin"/>
    <property type="match status" value="1"/>
</dbReference>
<dbReference type="AlphaFoldDB" id="A0A0K1PNQ1"/>
<proteinExistence type="inferred from homology"/>
<evidence type="ECO:0000256" key="1">
    <source>
        <dbReference type="ARBA" id="ARBA00009630"/>
    </source>
</evidence>
<keyword evidence="5" id="KW-0411">Iron-sulfur</keyword>
<evidence type="ECO:0000256" key="2">
    <source>
        <dbReference type="ARBA" id="ARBA00022714"/>
    </source>
</evidence>
<dbReference type="PATRIC" id="fig|1391654.3.peg.1829"/>
<name>A0A0K1PNQ1_9BACT</name>
<organism evidence="9 10">
    <name type="scientific">Labilithrix luteola</name>
    <dbReference type="NCBI Taxonomy" id="1391654"/>
    <lineage>
        <taxon>Bacteria</taxon>
        <taxon>Pseudomonadati</taxon>
        <taxon>Myxococcota</taxon>
        <taxon>Polyangia</taxon>
        <taxon>Polyangiales</taxon>
        <taxon>Labilitrichaceae</taxon>
        <taxon>Labilithrix</taxon>
    </lineage>
</organism>
<dbReference type="Gene3D" id="3.40.30.10">
    <property type="entry name" value="Glutaredoxin"/>
    <property type="match status" value="1"/>
</dbReference>
<dbReference type="PANTHER" id="PTHR10293">
    <property type="entry name" value="GLUTAREDOXIN FAMILY MEMBER"/>
    <property type="match status" value="1"/>
</dbReference>
<dbReference type="FunFam" id="3.40.30.10:FF:000005">
    <property type="entry name" value="Glutaredoxin 5"/>
    <property type="match status" value="1"/>
</dbReference>
<dbReference type="InterPro" id="IPR036249">
    <property type="entry name" value="Thioredoxin-like_sf"/>
</dbReference>
<comment type="similarity">
    <text evidence="1">Belongs to the glutaredoxin family. Monothiol subfamily.</text>
</comment>
<dbReference type="SUPFAM" id="SSF52833">
    <property type="entry name" value="Thioredoxin-like"/>
    <property type="match status" value="1"/>
</dbReference>
<dbReference type="SUPFAM" id="SSF52821">
    <property type="entry name" value="Rhodanese/Cell cycle control phosphatase"/>
    <property type="match status" value="1"/>
</dbReference>
<evidence type="ECO:0000313" key="10">
    <source>
        <dbReference type="Proteomes" id="UP000064967"/>
    </source>
</evidence>
<dbReference type="SUPFAM" id="SSF89360">
    <property type="entry name" value="HesB-like domain"/>
    <property type="match status" value="1"/>
</dbReference>
<keyword evidence="10" id="KW-1185">Reference proteome</keyword>
<evidence type="ECO:0000259" key="8">
    <source>
        <dbReference type="PROSITE" id="PS50206"/>
    </source>
</evidence>
<dbReference type="Pfam" id="PF00462">
    <property type="entry name" value="Glutaredoxin"/>
    <property type="match status" value="1"/>
</dbReference>
<sequence>MLTDALRQQFDDLVNKNEVVLFMKGNKHFPQCGFSAQVVGILKQMGTKFESVNVLADPAVRDGIKEYSNWPTIPQLYVKGEFVGGCDIVKEMFATGELQKKLGVQVAQVSEGKPASAPDITLDDGAAKAIKAADEGNGEMLRLEISADFQYELYFGPKEASDLVSTSNGVSILFDAASAERAKGLRISWVETADGGAFKIENPNEPARVKSLSAPEVKAWLDQGKSFEFFDVRGEDERKIAKIEQAKPLDAAGEKHLAGVAKDTPIVFHCHHGMRSRNAAERFLREGYTNLYNLEGGIEAWSQKVDPKVARY</sequence>
<dbReference type="KEGG" id="llu:AKJ09_01811"/>
<evidence type="ECO:0000256" key="4">
    <source>
        <dbReference type="ARBA" id="ARBA00023004"/>
    </source>
</evidence>
<evidence type="ECO:0000256" key="6">
    <source>
        <dbReference type="ARBA" id="ARBA00023284"/>
    </source>
</evidence>
<dbReference type="InterPro" id="IPR002109">
    <property type="entry name" value="Glutaredoxin"/>
</dbReference>
<dbReference type="GO" id="GO:0051537">
    <property type="term" value="F:2 iron, 2 sulfur cluster binding"/>
    <property type="evidence" value="ECO:0007669"/>
    <property type="project" value="UniProtKB-KW"/>
</dbReference>
<dbReference type="RefSeq" id="WP_146646640.1">
    <property type="nucleotide sequence ID" value="NZ_CP012333.1"/>
</dbReference>
<gene>
    <name evidence="9" type="ORF">AKJ09_01811</name>
</gene>
<dbReference type="PROSITE" id="PS51354">
    <property type="entry name" value="GLUTAREDOXIN_2"/>
    <property type="match status" value="1"/>
</dbReference>
<evidence type="ECO:0000256" key="5">
    <source>
        <dbReference type="ARBA" id="ARBA00023014"/>
    </source>
</evidence>
<dbReference type="GO" id="GO:0046872">
    <property type="term" value="F:metal ion binding"/>
    <property type="evidence" value="ECO:0007669"/>
    <property type="project" value="UniProtKB-KW"/>
</dbReference>
<dbReference type="InterPro" id="IPR001763">
    <property type="entry name" value="Rhodanese-like_dom"/>
</dbReference>
<dbReference type="Proteomes" id="UP000064967">
    <property type="component" value="Chromosome"/>
</dbReference>
<dbReference type="OrthoDB" id="285281at2"/>